<evidence type="ECO:0000256" key="4">
    <source>
        <dbReference type="ARBA" id="ARBA00023163"/>
    </source>
</evidence>
<dbReference type="EMBL" id="KQ483782">
    <property type="protein sequence ID" value="KYP41310.1"/>
    <property type="molecule type" value="Genomic_DNA"/>
</dbReference>
<evidence type="ECO:0000259" key="7">
    <source>
        <dbReference type="PROSITE" id="PS50863"/>
    </source>
</evidence>
<dbReference type="STRING" id="3821.A0A151RFA9"/>
<feature type="compositionally biased region" description="Low complexity" evidence="6">
    <location>
        <begin position="101"/>
        <end position="119"/>
    </location>
</feature>
<dbReference type="InterPro" id="IPR015300">
    <property type="entry name" value="DNA-bd_pseudobarrel_sf"/>
</dbReference>
<accession>A0A151RFA9</accession>
<dbReference type="GO" id="GO:0005634">
    <property type="term" value="C:nucleus"/>
    <property type="evidence" value="ECO:0007669"/>
    <property type="project" value="UniProtKB-SubCell"/>
</dbReference>
<dbReference type="CDD" id="cd10017">
    <property type="entry name" value="B3_DNA"/>
    <property type="match status" value="2"/>
</dbReference>
<dbReference type="OMA" id="CTIKSSR"/>
<keyword evidence="9" id="KW-1185">Reference proteome</keyword>
<dbReference type="Proteomes" id="UP000075243">
    <property type="component" value="Unassembled WGS sequence"/>
</dbReference>
<gene>
    <name evidence="8" type="ORF">KK1_037330</name>
</gene>
<reference evidence="8" key="1">
    <citation type="journal article" date="2012" name="Nat. Biotechnol.">
        <title>Draft genome sequence of pigeonpea (Cajanus cajan), an orphan legume crop of resource-poor farmers.</title>
        <authorList>
            <person name="Varshney R.K."/>
            <person name="Chen W."/>
            <person name="Li Y."/>
            <person name="Bharti A.K."/>
            <person name="Saxena R.K."/>
            <person name="Schlueter J.A."/>
            <person name="Donoghue M.T."/>
            <person name="Azam S."/>
            <person name="Fan G."/>
            <person name="Whaley A.M."/>
            <person name="Farmer A.D."/>
            <person name="Sheridan J."/>
            <person name="Iwata A."/>
            <person name="Tuteja R."/>
            <person name="Penmetsa R.V."/>
            <person name="Wu W."/>
            <person name="Upadhyaya H.D."/>
            <person name="Yang S.P."/>
            <person name="Shah T."/>
            <person name="Saxena K.B."/>
            <person name="Michael T."/>
            <person name="McCombie W.R."/>
            <person name="Yang B."/>
            <person name="Zhang G."/>
            <person name="Yang H."/>
            <person name="Wang J."/>
            <person name="Spillane C."/>
            <person name="Cook D.R."/>
            <person name="May G.D."/>
            <person name="Xu X."/>
            <person name="Jackson S.A."/>
        </authorList>
    </citation>
    <scope>NUCLEOTIDE SEQUENCE [LARGE SCALE GENOMIC DNA]</scope>
</reference>
<feature type="domain" description="TF-B3" evidence="7">
    <location>
        <begin position="123"/>
        <end position="215"/>
    </location>
</feature>
<dbReference type="SUPFAM" id="SSF101936">
    <property type="entry name" value="DNA-binding pseudobarrel domain"/>
    <property type="match status" value="2"/>
</dbReference>
<feature type="region of interest" description="Disordered" evidence="6">
    <location>
        <begin position="61"/>
        <end position="119"/>
    </location>
</feature>
<dbReference type="Pfam" id="PF02362">
    <property type="entry name" value="B3"/>
    <property type="match status" value="1"/>
</dbReference>
<dbReference type="PANTHER" id="PTHR31920:SF37">
    <property type="entry name" value="B3 DOMAIN-CONTAINING TRANSCRIPTION FACTOR VRN1"/>
    <property type="match status" value="1"/>
</dbReference>
<feature type="compositionally biased region" description="Basic and acidic residues" evidence="6">
    <location>
        <begin position="82"/>
        <end position="98"/>
    </location>
</feature>
<dbReference type="AlphaFoldDB" id="A0A151RFA9"/>
<dbReference type="SMART" id="SM01019">
    <property type="entry name" value="B3"/>
    <property type="match status" value="1"/>
</dbReference>
<dbReference type="InterPro" id="IPR050655">
    <property type="entry name" value="Plant_B3_domain"/>
</dbReference>
<protein>
    <submittedName>
        <fullName evidence="8">B3 domain-containing transcription factor VRN1</fullName>
    </submittedName>
</protein>
<dbReference type="InterPro" id="IPR003340">
    <property type="entry name" value="B3_DNA-bd"/>
</dbReference>
<organism evidence="8 9">
    <name type="scientific">Cajanus cajan</name>
    <name type="common">Pigeon pea</name>
    <name type="synonym">Cajanus indicus</name>
    <dbReference type="NCBI Taxonomy" id="3821"/>
    <lineage>
        <taxon>Eukaryota</taxon>
        <taxon>Viridiplantae</taxon>
        <taxon>Streptophyta</taxon>
        <taxon>Embryophyta</taxon>
        <taxon>Tracheophyta</taxon>
        <taxon>Spermatophyta</taxon>
        <taxon>Magnoliopsida</taxon>
        <taxon>eudicotyledons</taxon>
        <taxon>Gunneridae</taxon>
        <taxon>Pentapetalae</taxon>
        <taxon>rosids</taxon>
        <taxon>fabids</taxon>
        <taxon>Fabales</taxon>
        <taxon>Fabaceae</taxon>
        <taxon>Papilionoideae</taxon>
        <taxon>50 kb inversion clade</taxon>
        <taxon>NPAAA clade</taxon>
        <taxon>indigoferoid/millettioid clade</taxon>
        <taxon>Phaseoleae</taxon>
        <taxon>Cajanus</taxon>
    </lineage>
</organism>
<evidence type="ECO:0000256" key="3">
    <source>
        <dbReference type="ARBA" id="ARBA00023125"/>
    </source>
</evidence>
<dbReference type="PANTHER" id="PTHR31920">
    <property type="entry name" value="B3 DOMAIN-CONTAINING"/>
    <property type="match status" value="1"/>
</dbReference>
<dbReference type="PROSITE" id="PS50863">
    <property type="entry name" value="B3"/>
    <property type="match status" value="2"/>
</dbReference>
<evidence type="ECO:0000256" key="2">
    <source>
        <dbReference type="ARBA" id="ARBA00023015"/>
    </source>
</evidence>
<comment type="subcellular location">
    <subcellularLocation>
        <location evidence="1">Nucleus</location>
    </subcellularLocation>
</comment>
<dbReference type="Gene3D" id="2.40.330.10">
    <property type="entry name" value="DNA-binding pseudobarrel domain"/>
    <property type="match status" value="2"/>
</dbReference>
<evidence type="ECO:0000256" key="5">
    <source>
        <dbReference type="ARBA" id="ARBA00023242"/>
    </source>
</evidence>
<keyword evidence="2" id="KW-0805">Transcription regulation</keyword>
<feature type="domain" description="TF-B3" evidence="7">
    <location>
        <begin position="1"/>
        <end position="49"/>
    </location>
</feature>
<evidence type="ECO:0000256" key="6">
    <source>
        <dbReference type="SAM" id="MobiDB-lite"/>
    </source>
</evidence>
<keyword evidence="3" id="KW-0238">DNA-binding</keyword>
<sequence>MRLKKCDKHVFFCTQWRHFVNYYSLSYGSHLVFRYEGNSKFRVLIFDITSAEICYPCKTRGTNSNRKRSKVDDEDSNVNLKSESKTKKEESDFSDRKQVQSGYNENHSSNSSEISKDSANTFKPKNPFVTSTIKLDRLYVGSKFASKYLKANVGMMLQNCNGEQWDVSCVCHSGSRAKIIFRGWSKFVRDNDLSEGDACMLELIKRDPIVLKLTT</sequence>
<dbReference type="GO" id="GO:0003677">
    <property type="term" value="F:DNA binding"/>
    <property type="evidence" value="ECO:0007669"/>
    <property type="project" value="UniProtKB-KW"/>
</dbReference>
<name>A0A151RFA9_CAJCA</name>
<evidence type="ECO:0000256" key="1">
    <source>
        <dbReference type="ARBA" id="ARBA00004123"/>
    </source>
</evidence>
<evidence type="ECO:0000313" key="9">
    <source>
        <dbReference type="Proteomes" id="UP000075243"/>
    </source>
</evidence>
<proteinExistence type="predicted"/>
<keyword evidence="4" id="KW-0804">Transcription</keyword>
<evidence type="ECO:0000313" key="8">
    <source>
        <dbReference type="EMBL" id="KYP41310.1"/>
    </source>
</evidence>
<keyword evidence="5" id="KW-0539">Nucleus</keyword>
<dbReference type="Gramene" id="C.cajan_36665.t">
    <property type="protein sequence ID" value="C.cajan_36665.t"/>
    <property type="gene ID" value="C.cajan_36665"/>
</dbReference>